<accession>A0A4C1V1J1</accession>
<feature type="compositionally biased region" description="Polar residues" evidence="1">
    <location>
        <begin position="84"/>
        <end position="93"/>
    </location>
</feature>
<name>A0A4C1V1J1_EUMVA</name>
<dbReference type="OrthoDB" id="7488133at2759"/>
<evidence type="ECO:0000313" key="3">
    <source>
        <dbReference type="Proteomes" id="UP000299102"/>
    </source>
</evidence>
<feature type="region of interest" description="Disordered" evidence="1">
    <location>
        <begin position="123"/>
        <end position="151"/>
    </location>
</feature>
<gene>
    <name evidence="2" type="ORF">EVAR_80944_1</name>
</gene>
<dbReference type="EMBL" id="BGZK01000255">
    <property type="protein sequence ID" value="GBP32176.1"/>
    <property type="molecule type" value="Genomic_DNA"/>
</dbReference>
<dbReference type="Proteomes" id="UP000299102">
    <property type="component" value="Unassembled WGS sequence"/>
</dbReference>
<comment type="caution">
    <text evidence="2">The sequence shown here is derived from an EMBL/GenBank/DDBJ whole genome shotgun (WGS) entry which is preliminary data.</text>
</comment>
<evidence type="ECO:0000313" key="2">
    <source>
        <dbReference type="EMBL" id="GBP32176.1"/>
    </source>
</evidence>
<dbReference type="AlphaFoldDB" id="A0A4C1V1J1"/>
<proteinExistence type="predicted"/>
<feature type="region of interest" description="Disordered" evidence="1">
    <location>
        <begin position="71"/>
        <end position="97"/>
    </location>
</feature>
<organism evidence="2 3">
    <name type="scientific">Eumeta variegata</name>
    <name type="common">Bagworm moth</name>
    <name type="synonym">Eumeta japonica</name>
    <dbReference type="NCBI Taxonomy" id="151549"/>
    <lineage>
        <taxon>Eukaryota</taxon>
        <taxon>Metazoa</taxon>
        <taxon>Ecdysozoa</taxon>
        <taxon>Arthropoda</taxon>
        <taxon>Hexapoda</taxon>
        <taxon>Insecta</taxon>
        <taxon>Pterygota</taxon>
        <taxon>Neoptera</taxon>
        <taxon>Endopterygota</taxon>
        <taxon>Lepidoptera</taxon>
        <taxon>Glossata</taxon>
        <taxon>Ditrysia</taxon>
        <taxon>Tineoidea</taxon>
        <taxon>Psychidae</taxon>
        <taxon>Oiketicinae</taxon>
        <taxon>Eumeta</taxon>
    </lineage>
</organism>
<protein>
    <submittedName>
        <fullName evidence="2">Uncharacterized protein</fullName>
    </submittedName>
</protein>
<keyword evidence="3" id="KW-1185">Reference proteome</keyword>
<sequence>MCNICIELEEKPPHWSNLSTPNRMSEKVNKVRPMLVGGRSIQPVVLLSHPPDLHLYIPLQRINSADYNRSIRGNENREDGALESTDTPDVNTFNEDDDHVEDTTNIVEDEYENSRLATVDEVIETGEGSRRASRRQSDNPLEGPSWLLDATSRPLDIGNARINEPDSTTEPDEALTECLTASSSRTTDDVDVPKLNVQVNNKRI</sequence>
<evidence type="ECO:0000256" key="1">
    <source>
        <dbReference type="SAM" id="MobiDB-lite"/>
    </source>
</evidence>
<reference evidence="2 3" key="1">
    <citation type="journal article" date="2019" name="Commun. Biol.">
        <title>The bagworm genome reveals a unique fibroin gene that provides high tensile strength.</title>
        <authorList>
            <person name="Kono N."/>
            <person name="Nakamura H."/>
            <person name="Ohtoshi R."/>
            <person name="Tomita M."/>
            <person name="Numata K."/>
            <person name="Arakawa K."/>
        </authorList>
    </citation>
    <scope>NUCLEOTIDE SEQUENCE [LARGE SCALE GENOMIC DNA]</scope>
</reference>